<keyword evidence="5 6" id="KW-0560">Oxidoreductase</keyword>
<protein>
    <submittedName>
        <fullName evidence="9">Acyl-CoA dehydrogenase family protein</fullName>
    </submittedName>
</protein>
<reference evidence="10" key="1">
    <citation type="journal article" date="2019" name="Int. J. Syst. Evol. Microbiol.">
        <title>The Global Catalogue of Microorganisms (GCM) 10K type strain sequencing project: providing services to taxonomists for standard genome sequencing and annotation.</title>
        <authorList>
            <consortium name="The Broad Institute Genomics Platform"/>
            <consortium name="The Broad Institute Genome Sequencing Center for Infectious Disease"/>
            <person name="Wu L."/>
            <person name="Ma J."/>
        </authorList>
    </citation>
    <scope>NUCLEOTIDE SEQUENCE [LARGE SCALE GENOMIC DNA]</scope>
    <source>
        <strain evidence="10">JCM 18303</strain>
    </source>
</reference>
<dbReference type="InterPro" id="IPR052161">
    <property type="entry name" value="Mycobact_Acyl-CoA_DH"/>
</dbReference>
<evidence type="ECO:0000313" key="9">
    <source>
        <dbReference type="EMBL" id="GAA5153395.1"/>
    </source>
</evidence>
<dbReference type="InterPro" id="IPR036250">
    <property type="entry name" value="AcylCo_DH-like_C"/>
</dbReference>
<dbReference type="SUPFAM" id="SSF47203">
    <property type="entry name" value="Acyl-CoA dehydrogenase C-terminal domain-like"/>
    <property type="match status" value="1"/>
</dbReference>
<feature type="domain" description="Acyl-CoA oxidase/dehydrogenase middle" evidence="8">
    <location>
        <begin position="147"/>
        <end position="241"/>
    </location>
</feature>
<comment type="caution">
    <text evidence="9">The sequence shown here is derived from an EMBL/GenBank/DDBJ whole genome shotgun (WGS) entry which is preliminary data.</text>
</comment>
<feature type="domain" description="Acyl-CoA dehydrogenase/oxidase C-terminal" evidence="7">
    <location>
        <begin position="253"/>
        <end position="398"/>
    </location>
</feature>
<dbReference type="Proteomes" id="UP001428817">
    <property type="component" value="Unassembled WGS sequence"/>
</dbReference>
<dbReference type="PANTHER" id="PTHR43292">
    <property type="entry name" value="ACYL-COA DEHYDROGENASE"/>
    <property type="match status" value="1"/>
</dbReference>
<evidence type="ECO:0000259" key="8">
    <source>
        <dbReference type="Pfam" id="PF02770"/>
    </source>
</evidence>
<proteinExistence type="inferred from homology"/>
<dbReference type="InterPro" id="IPR009075">
    <property type="entry name" value="AcylCo_DH/oxidase_C"/>
</dbReference>
<dbReference type="Pfam" id="PF00441">
    <property type="entry name" value="Acyl-CoA_dh_1"/>
    <property type="match status" value="1"/>
</dbReference>
<dbReference type="PANTHER" id="PTHR43292:SF4">
    <property type="entry name" value="ACYL-COA DEHYDROGENASE FADE34"/>
    <property type="match status" value="1"/>
</dbReference>
<keyword evidence="4 6" id="KW-0274">FAD</keyword>
<dbReference type="InterPro" id="IPR006091">
    <property type="entry name" value="Acyl-CoA_Oxase/DH_mid-dom"/>
</dbReference>
<evidence type="ECO:0000256" key="5">
    <source>
        <dbReference type="ARBA" id="ARBA00023002"/>
    </source>
</evidence>
<comment type="similarity">
    <text evidence="2 6">Belongs to the acyl-CoA dehydrogenase family.</text>
</comment>
<evidence type="ECO:0000259" key="7">
    <source>
        <dbReference type="Pfam" id="PF00441"/>
    </source>
</evidence>
<accession>A0ABP9Q1Q4</accession>
<evidence type="ECO:0000256" key="2">
    <source>
        <dbReference type="ARBA" id="ARBA00009347"/>
    </source>
</evidence>
<evidence type="ECO:0000256" key="4">
    <source>
        <dbReference type="ARBA" id="ARBA00022827"/>
    </source>
</evidence>
<keyword evidence="3 6" id="KW-0285">Flavoprotein</keyword>
<dbReference type="Gene3D" id="2.40.110.10">
    <property type="entry name" value="Butyryl-CoA Dehydrogenase, subunit A, domain 2"/>
    <property type="match status" value="1"/>
</dbReference>
<dbReference type="SUPFAM" id="SSF56645">
    <property type="entry name" value="Acyl-CoA dehydrogenase NM domain-like"/>
    <property type="match status" value="1"/>
</dbReference>
<dbReference type="EMBL" id="BAABJP010000008">
    <property type="protein sequence ID" value="GAA5153395.1"/>
    <property type="molecule type" value="Genomic_DNA"/>
</dbReference>
<evidence type="ECO:0000256" key="6">
    <source>
        <dbReference type="RuleBase" id="RU362125"/>
    </source>
</evidence>
<comment type="cofactor">
    <cofactor evidence="1 6">
        <name>FAD</name>
        <dbReference type="ChEBI" id="CHEBI:57692"/>
    </cofactor>
</comment>
<evidence type="ECO:0000313" key="10">
    <source>
        <dbReference type="Proteomes" id="UP001428817"/>
    </source>
</evidence>
<dbReference type="Gene3D" id="1.20.140.10">
    <property type="entry name" value="Butyryl-CoA Dehydrogenase, subunit A, domain 3"/>
    <property type="match status" value="1"/>
</dbReference>
<gene>
    <name evidence="9" type="ORF">GCM10023321_23580</name>
</gene>
<sequence>MSGECGYSDTSHSRVFELRALEFLAARLPRRAARAGEWGVGTEDLALFHETSGEEERQECAAALAWQRERWAAGFGWLTGPLAHGGAGLPAGYDRLYRQLEDRFEVPDMNPLRIGLGTVGPAIAAYGTPEQVDRFAVGLYRGERVACQLFSEPDAGSDLAGVRTRAVREGADWVITGQKVWTSNATFADLGLALVRTDPDAPKHRGLTMFVVPMDAPGVRVVPLRQLTGGTSFTEVFLTDVRVSDEHRIGAPGEGWRVATGALAGERRAVGDRWHERNARALELLRGLAERTGRWEDPLARQEWARLYSRLRIARFQQERMQQVALGGAERAVDKLLLSTNLRLVGELAAELAGPAFTADTGEWGHYGWNRWLMGALGYRIAGGTEEILKTMLAERVLGLPKEPR</sequence>
<dbReference type="InterPro" id="IPR046373">
    <property type="entry name" value="Acyl-CoA_Oxase/DH_mid-dom_sf"/>
</dbReference>
<dbReference type="Gene3D" id="1.10.540.10">
    <property type="entry name" value="Acyl-CoA dehydrogenase/oxidase, N-terminal domain"/>
    <property type="match status" value="1"/>
</dbReference>
<dbReference type="InterPro" id="IPR037069">
    <property type="entry name" value="AcylCoA_DH/ox_N_sf"/>
</dbReference>
<evidence type="ECO:0000256" key="1">
    <source>
        <dbReference type="ARBA" id="ARBA00001974"/>
    </source>
</evidence>
<evidence type="ECO:0000256" key="3">
    <source>
        <dbReference type="ARBA" id="ARBA00022630"/>
    </source>
</evidence>
<keyword evidence="10" id="KW-1185">Reference proteome</keyword>
<organism evidence="9 10">
    <name type="scientific">Pseudonocardia eucalypti</name>
    <dbReference type="NCBI Taxonomy" id="648755"/>
    <lineage>
        <taxon>Bacteria</taxon>
        <taxon>Bacillati</taxon>
        <taxon>Actinomycetota</taxon>
        <taxon>Actinomycetes</taxon>
        <taxon>Pseudonocardiales</taxon>
        <taxon>Pseudonocardiaceae</taxon>
        <taxon>Pseudonocardia</taxon>
    </lineage>
</organism>
<dbReference type="InterPro" id="IPR009100">
    <property type="entry name" value="AcylCoA_DH/oxidase_NM_dom_sf"/>
</dbReference>
<name>A0ABP9Q1Q4_9PSEU</name>
<dbReference type="Pfam" id="PF02770">
    <property type="entry name" value="Acyl-CoA_dh_M"/>
    <property type="match status" value="1"/>
</dbReference>